<evidence type="ECO:0000256" key="3">
    <source>
        <dbReference type="ARBA" id="ARBA00022989"/>
    </source>
</evidence>
<keyword evidence="3 5" id="KW-1133">Transmembrane helix</keyword>
<dbReference type="Gene3D" id="1.20.1070.10">
    <property type="entry name" value="Rhodopsin 7-helix transmembrane proteins"/>
    <property type="match status" value="2"/>
</dbReference>
<feature type="transmembrane region" description="Helical" evidence="5">
    <location>
        <begin position="464"/>
        <end position="488"/>
    </location>
</feature>
<keyword evidence="8" id="KW-1185">Reference proteome</keyword>
<organism evidence="7 8">
    <name type="scientific">Caenorhabditis briggsae</name>
    <dbReference type="NCBI Taxonomy" id="6238"/>
    <lineage>
        <taxon>Eukaryota</taxon>
        <taxon>Metazoa</taxon>
        <taxon>Ecdysozoa</taxon>
        <taxon>Nematoda</taxon>
        <taxon>Chromadorea</taxon>
        <taxon>Rhabditida</taxon>
        <taxon>Rhabditina</taxon>
        <taxon>Rhabditomorpha</taxon>
        <taxon>Rhabditoidea</taxon>
        <taxon>Rhabditidae</taxon>
        <taxon>Peloderinae</taxon>
        <taxon>Caenorhabditis</taxon>
    </lineage>
</organism>
<evidence type="ECO:0000256" key="2">
    <source>
        <dbReference type="ARBA" id="ARBA00022692"/>
    </source>
</evidence>
<dbReference type="InterPro" id="IPR017452">
    <property type="entry name" value="GPCR_Rhodpsn_7TM"/>
</dbReference>
<feature type="transmembrane region" description="Helical" evidence="5">
    <location>
        <begin position="296"/>
        <end position="319"/>
    </location>
</feature>
<dbReference type="OMA" id="ENMSIMA"/>
<feature type="transmembrane region" description="Helical" evidence="5">
    <location>
        <begin position="417"/>
        <end position="437"/>
    </location>
</feature>
<feature type="transmembrane region" description="Helical" evidence="5">
    <location>
        <begin position="87"/>
        <end position="111"/>
    </location>
</feature>
<comment type="subcellular location">
    <subcellularLocation>
        <location evidence="1">Membrane</location>
    </subcellularLocation>
</comment>
<accession>A8WZY9</accession>
<evidence type="ECO:0000259" key="6">
    <source>
        <dbReference type="PROSITE" id="PS50262"/>
    </source>
</evidence>
<dbReference type="Pfam" id="PF10323">
    <property type="entry name" value="7TM_GPCR_Srv"/>
    <property type="match status" value="2"/>
</dbReference>
<dbReference type="GO" id="GO:0016020">
    <property type="term" value="C:membrane"/>
    <property type="evidence" value="ECO:0000318"/>
    <property type="project" value="GO_Central"/>
</dbReference>
<dbReference type="eggNOG" id="ENOG502TG0D">
    <property type="taxonomic scope" value="Eukaryota"/>
</dbReference>
<dbReference type="SUPFAM" id="SSF81321">
    <property type="entry name" value="Family A G protein-coupled receptor-like"/>
    <property type="match status" value="2"/>
</dbReference>
<feature type="transmembrane region" description="Helical" evidence="5">
    <location>
        <begin position="205"/>
        <end position="223"/>
    </location>
</feature>
<proteinExistence type="predicted"/>
<dbReference type="EMBL" id="HE601369">
    <property type="protein sequence ID" value="CAP25949.1"/>
    <property type="molecule type" value="Genomic_DNA"/>
</dbReference>
<gene>
    <name evidence="9" type="primary">srv-27</name>
    <name evidence="7 9" type="ORF">CBG05475</name>
    <name evidence="7" type="ORF">CBG_05475</name>
</gene>
<feature type="transmembrane region" description="Helical" evidence="5">
    <location>
        <begin position="543"/>
        <end position="563"/>
    </location>
</feature>
<evidence type="ECO:0000256" key="5">
    <source>
        <dbReference type="SAM" id="Phobius"/>
    </source>
</evidence>
<feature type="transmembrane region" description="Helical" evidence="5">
    <location>
        <begin position="331"/>
        <end position="351"/>
    </location>
</feature>
<dbReference type="PANTHER" id="PTHR24224:SF15">
    <property type="entry name" value="G-PROTEIN COUPLED RECEPTORS FAMILY 1 PROFILE DOMAIN-CONTAINING PROTEIN"/>
    <property type="match status" value="1"/>
</dbReference>
<sequence>MNQTTKPPTWGFQVYYAMSIVTIPIYLVIFVCILRLRCVSKTYQSTFYSLLLQHCIADLLSMVGYLALTPAREIPVIRQFYFDNQEYYIAAATYNIIYYSLYVRCTGIIFLSLQRYFIITSPLSNFSLRNTVMALIVVSITCIVSSIAYGALFIFLRKNSSKLSKSLRREVHLAFQVLVLFLAFFAVFVFFASLNYLTQLQMMDWVYYIRGIYPMISGFLSYLNPYCILILNRDLSRQVIKSVRCEGYKGSEAQVSGIVSNATKPTAGSTNLRGPGTTLAPKKMNNSLEPPQWGFYVYYGMSIVSLPLYLLIIVCLLCLRGAYAVYKSTFHSLLLQHCIADMFSMLGYILLSPARAIPQIRQFYFEYQDYYIAAATYNIIYYTLYIRCTGIIFLSLQRYLVITLPHWSLTTKVQKAENWKIILVYWITPTLLSIVVLKDTDFKFDGIEKMAINASKEIIQRNTVMALSVVSTTCIVSSLAYGALFYFVRKNSSKLSKSLRREVHLAFQVLVLLLAFFAILVFYAFLNYFAQTRNDGPVFYMRGLYPMANGFLSYINPFCILCLNQDFTRKLIGLVTCNVNEVRGSGKATNSNKKVNVTLVQIEETRRSVSLGVSESPNLTRELLEGAGLTFFEILGADRRAYEDSKSVKKISKLLTCALPFSKNGDSMPGILAVMWTVALRNVTDQFNIASTGKFMESANYLGAKQCQWSNARIVPRTYVSSSLSSNATDVFRILNCFFN</sequence>
<dbReference type="FunFam" id="1.20.1070.10:FF:000344">
    <property type="entry name" value="Serpentine Receptor, class V"/>
    <property type="match status" value="1"/>
</dbReference>
<evidence type="ECO:0000256" key="1">
    <source>
        <dbReference type="ARBA" id="ARBA00004370"/>
    </source>
</evidence>
<name>A8WZY9_CAEBR</name>
<reference evidence="7 8" key="1">
    <citation type="journal article" date="2003" name="PLoS Biol.">
        <title>The genome sequence of Caenorhabditis briggsae: a platform for comparative genomics.</title>
        <authorList>
            <person name="Stein L.D."/>
            <person name="Bao Z."/>
            <person name="Blasiar D."/>
            <person name="Blumenthal T."/>
            <person name="Brent M.R."/>
            <person name="Chen N."/>
            <person name="Chinwalla A."/>
            <person name="Clarke L."/>
            <person name="Clee C."/>
            <person name="Coghlan A."/>
            <person name="Coulson A."/>
            <person name="D'Eustachio P."/>
            <person name="Fitch D.H."/>
            <person name="Fulton L.A."/>
            <person name="Fulton R.E."/>
            <person name="Griffiths-Jones S."/>
            <person name="Harris T.W."/>
            <person name="Hillier L.W."/>
            <person name="Kamath R."/>
            <person name="Kuwabara P.E."/>
            <person name="Mardis E.R."/>
            <person name="Marra M.A."/>
            <person name="Miner T.L."/>
            <person name="Minx P."/>
            <person name="Mullikin J.C."/>
            <person name="Plumb R.W."/>
            <person name="Rogers J."/>
            <person name="Schein J.E."/>
            <person name="Sohrmann M."/>
            <person name="Spieth J."/>
            <person name="Stajich J.E."/>
            <person name="Wei C."/>
            <person name="Willey D."/>
            <person name="Wilson R.K."/>
            <person name="Durbin R."/>
            <person name="Waterston R.H."/>
        </authorList>
    </citation>
    <scope>NUCLEOTIDE SEQUENCE [LARGE SCALE GENOMIC DNA]</scope>
    <source>
        <strain evidence="7 8">AF16</strain>
    </source>
</reference>
<dbReference type="Proteomes" id="UP000008549">
    <property type="component" value="Unassembled WGS sequence"/>
</dbReference>
<dbReference type="HOGENOM" id="CLU_456535_0_0_1"/>
<feature type="transmembrane region" description="Helical" evidence="5">
    <location>
        <begin position="175"/>
        <end position="198"/>
    </location>
</feature>
<dbReference type="AlphaFoldDB" id="A8WZY9"/>
<feature type="transmembrane region" description="Helical" evidence="5">
    <location>
        <begin position="371"/>
        <end position="396"/>
    </location>
</feature>
<dbReference type="STRING" id="6238.A8WZY9"/>
<keyword evidence="4 5" id="KW-0472">Membrane</keyword>
<protein>
    <submittedName>
        <fullName evidence="7">Protein CBG05475</fullName>
    </submittedName>
</protein>
<dbReference type="InterPro" id="IPR019426">
    <property type="entry name" value="7TM_GPCR_serpentine_rcpt_Srv"/>
</dbReference>
<dbReference type="InterPro" id="IPR052665">
    <property type="entry name" value="Neuropeptide-GPCR"/>
</dbReference>
<feature type="transmembrane region" description="Helical" evidence="5">
    <location>
        <begin position="509"/>
        <end position="531"/>
    </location>
</feature>
<dbReference type="PANTHER" id="PTHR24224">
    <property type="entry name" value="CARDIOACCELERATORY PEPTIDE RECEPTOR-RELATED"/>
    <property type="match status" value="1"/>
</dbReference>
<evidence type="ECO:0000256" key="4">
    <source>
        <dbReference type="ARBA" id="ARBA00023136"/>
    </source>
</evidence>
<evidence type="ECO:0000313" key="7">
    <source>
        <dbReference type="EMBL" id="CAP25949.1"/>
    </source>
</evidence>
<dbReference type="WormBase" id="CBG05475">
    <property type="protein sequence ID" value="CBP49356"/>
    <property type="gene ID" value="WBGene00027919"/>
    <property type="gene designation" value="Cbr-srv-27"/>
</dbReference>
<evidence type="ECO:0000313" key="8">
    <source>
        <dbReference type="Proteomes" id="UP000008549"/>
    </source>
</evidence>
<keyword evidence="2 5" id="KW-0812">Transmembrane</keyword>
<feature type="transmembrane region" description="Helical" evidence="5">
    <location>
        <begin position="132"/>
        <end position="155"/>
    </location>
</feature>
<feature type="transmembrane region" description="Helical" evidence="5">
    <location>
        <begin position="12"/>
        <end position="34"/>
    </location>
</feature>
<feature type="domain" description="G-protein coupled receptors family 1 profile" evidence="6">
    <location>
        <begin position="308"/>
        <end position="560"/>
    </location>
</feature>
<dbReference type="PROSITE" id="PS50262">
    <property type="entry name" value="G_PROTEIN_RECEP_F1_2"/>
    <property type="match status" value="1"/>
</dbReference>
<dbReference type="InParanoid" id="A8WZY9"/>
<reference evidence="7 8" key="2">
    <citation type="journal article" date="2011" name="PLoS Genet.">
        <title>Caenorhabditis briggsae recombinant inbred line genotypes reveal inter-strain incompatibility and the evolution of recombination.</title>
        <authorList>
            <person name="Ross J.A."/>
            <person name="Koboldt D.C."/>
            <person name="Staisch J.E."/>
            <person name="Chamberlin H.M."/>
            <person name="Gupta B.P."/>
            <person name="Miller R.D."/>
            <person name="Baird S.E."/>
            <person name="Haag E.S."/>
        </authorList>
    </citation>
    <scope>NUCLEOTIDE SEQUENCE [LARGE SCALE GENOMIC DNA]</scope>
    <source>
        <strain evidence="7 8">AF16</strain>
    </source>
</reference>
<evidence type="ECO:0000313" key="9">
    <source>
        <dbReference type="WormBase" id="CBG05475"/>
    </source>
</evidence>